<dbReference type="AlphaFoldDB" id="A0A1F4XJF1"/>
<evidence type="ECO:0000313" key="7">
    <source>
        <dbReference type="EMBL" id="OGC81769.1"/>
    </source>
</evidence>
<organism evidence="7 8">
    <name type="scientific">Candidatus Abawacabacteria bacterium RIFCSPHIGHO2_01_FULL_46_8</name>
    <dbReference type="NCBI Taxonomy" id="1817815"/>
    <lineage>
        <taxon>Bacteria</taxon>
        <taxon>Candidatus Abawacaibacteriota</taxon>
    </lineage>
</organism>
<evidence type="ECO:0000259" key="6">
    <source>
        <dbReference type="PROSITE" id="PS50893"/>
    </source>
</evidence>
<evidence type="ECO:0000313" key="8">
    <source>
        <dbReference type="Proteomes" id="UP000177521"/>
    </source>
</evidence>
<evidence type="ECO:0000256" key="5">
    <source>
        <dbReference type="ARBA" id="ARBA00022970"/>
    </source>
</evidence>
<dbReference type="Pfam" id="PF00005">
    <property type="entry name" value="ABC_tran"/>
    <property type="match status" value="1"/>
</dbReference>
<feature type="domain" description="ABC transporter" evidence="6">
    <location>
        <begin position="2"/>
        <end position="233"/>
    </location>
</feature>
<name>A0A1F4XJF1_9BACT</name>
<dbReference type="GO" id="GO:0016887">
    <property type="term" value="F:ATP hydrolysis activity"/>
    <property type="evidence" value="ECO:0007669"/>
    <property type="project" value="InterPro"/>
</dbReference>
<protein>
    <submittedName>
        <fullName evidence="7">ABC transporter ATP-binding protein</fullName>
    </submittedName>
</protein>
<dbReference type="InterPro" id="IPR003439">
    <property type="entry name" value="ABC_transporter-like_ATP-bd"/>
</dbReference>
<evidence type="ECO:0000256" key="3">
    <source>
        <dbReference type="ARBA" id="ARBA00022741"/>
    </source>
</evidence>
<dbReference type="InterPro" id="IPR027417">
    <property type="entry name" value="P-loop_NTPase"/>
</dbReference>
<dbReference type="SUPFAM" id="SSF52540">
    <property type="entry name" value="P-loop containing nucleoside triphosphate hydrolases"/>
    <property type="match status" value="1"/>
</dbReference>
<dbReference type="Proteomes" id="UP000177521">
    <property type="component" value="Unassembled WGS sequence"/>
</dbReference>
<dbReference type="PANTHER" id="PTHR43820">
    <property type="entry name" value="HIGH-AFFINITY BRANCHED-CHAIN AMINO ACID TRANSPORT ATP-BINDING PROTEIN LIVF"/>
    <property type="match status" value="1"/>
</dbReference>
<keyword evidence="4 7" id="KW-0067">ATP-binding</keyword>
<dbReference type="PANTHER" id="PTHR43820:SF4">
    <property type="entry name" value="HIGH-AFFINITY BRANCHED-CHAIN AMINO ACID TRANSPORT ATP-BINDING PROTEIN LIVF"/>
    <property type="match status" value="1"/>
</dbReference>
<dbReference type="SMART" id="SM00382">
    <property type="entry name" value="AAA"/>
    <property type="match status" value="1"/>
</dbReference>
<keyword evidence="5" id="KW-0029">Amino-acid transport</keyword>
<dbReference type="EMBL" id="MEWS01000033">
    <property type="protein sequence ID" value="OGC81769.1"/>
    <property type="molecule type" value="Genomic_DNA"/>
</dbReference>
<dbReference type="CDD" id="cd03224">
    <property type="entry name" value="ABC_TM1139_LivF_branched"/>
    <property type="match status" value="1"/>
</dbReference>
<dbReference type="GO" id="GO:0005524">
    <property type="term" value="F:ATP binding"/>
    <property type="evidence" value="ECO:0007669"/>
    <property type="project" value="UniProtKB-KW"/>
</dbReference>
<dbReference type="PROSITE" id="PS00211">
    <property type="entry name" value="ABC_TRANSPORTER_1"/>
    <property type="match status" value="1"/>
</dbReference>
<comment type="similarity">
    <text evidence="1">Belongs to the ABC transporter superfamily.</text>
</comment>
<proteinExistence type="inferred from homology"/>
<accession>A0A1F4XJF1</accession>
<gene>
    <name evidence="7" type="ORF">A2788_00265</name>
</gene>
<dbReference type="InterPro" id="IPR017871">
    <property type="entry name" value="ABC_transporter-like_CS"/>
</dbReference>
<dbReference type="InterPro" id="IPR003593">
    <property type="entry name" value="AAA+_ATPase"/>
</dbReference>
<dbReference type="Gene3D" id="3.40.50.300">
    <property type="entry name" value="P-loop containing nucleotide triphosphate hydrolases"/>
    <property type="match status" value="1"/>
</dbReference>
<dbReference type="GO" id="GO:0015807">
    <property type="term" value="P:L-amino acid transport"/>
    <property type="evidence" value="ECO:0007669"/>
    <property type="project" value="TreeGrafter"/>
</dbReference>
<comment type="caution">
    <text evidence="7">The sequence shown here is derived from an EMBL/GenBank/DDBJ whole genome shotgun (WGS) entry which is preliminary data.</text>
</comment>
<evidence type="ECO:0000256" key="4">
    <source>
        <dbReference type="ARBA" id="ARBA00022840"/>
    </source>
</evidence>
<sequence>MLKIRNLVANYGAGNILHGVNLDVGNDQIISLIGPNGAGKSTVLRSIFNLTNVVGGEIVFNGESIKGLPTEVIVTKGICYVPQGRSVFGTMTVEENLIMGAYIRHDAEIKRDLNYVYSKFPRLFERRTQRAKTLSGGEQQMVAIGRALMLKPKLLLLDEPSIGLAPKIIEEVFEKVMEIKADGASILMVEQNAAFALEISDYAYVLEQGENKYEGEGKKLLKDEKVGHLYLGK</sequence>
<evidence type="ECO:0000256" key="1">
    <source>
        <dbReference type="ARBA" id="ARBA00005417"/>
    </source>
</evidence>
<dbReference type="InterPro" id="IPR052156">
    <property type="entry name" value="BCAA_Transport_ATP-bd_LivF"/>
</dbReference>
<reference evidence="7 8" key="1">
    <citation type="journal article" date="2016" name="Nat. Commun.">
        <title>Thousands of microbial genomes shed light on interconnected biogeochemical processes in an aquifer system.</title>
        <authorList>
            <person name="Anantharaman K."/>
            <person name="Brown C.T."/>
            <person name="Hug L.A."/>
            <person name="Sharon I."/>
            <person name="Castelle C.J."/>
            <person name="Probst A.J."/>
            <person name="Thomas B.C."/>
            <person name="Singh A."/>
            <person name="Wilkins M.J."/>
            <person name="Karaoz U."/>
            <person name="Brodie E.L."/>
            <person name="Williams K.H."/>
            <person name="Hubbard S.S."/>
            <person name="Banfield J.F."/>
        </authorList>
    </citation>
    <scope>NUCLEOTIDE SEQUENCE [LARGE SCALE GENOMIC DNA]</scope>
</reference>
<dbReference type="GO" id="GO:0015658">
    <property type="term" value="F:branched-chain amino acid transmembrane transporter activity"/>
    <property type="evidence" value="ECO:0007669"/>
    <property type="project" value="TreeGrafter"/>
</dbReference>
<evidence type="ECO:0000256" key="2">
    <source>
        <dbReference type="ARBA" id="ARBA00022448"/>
    </source>
</evidence>
<keyword evidence="3" id="KW-0547">Nucleotide-binding</keyword>
<keyword evidence="2" id="KW-0813">Transport</keyword>
<dbReference type="PROSITE" id="PS50893">
    <property type="entry name" value="ABC_TRANSPORTER_2"/>
    <property type="match status" value="1"/>
</dbReference>